<keyword evidence="1" id="KW-0863">Zinc-finger</keyword>
<evidence type="ECO:0000259" key="2">
    <source>
        <dbReference type="PROSITE" id="PS50966"/>
    </source>
</evidence>
<protein>
    <submittedName>
        <fullName evidence="3">SWIM zinc finger family protein</fullName>
    </submittedName>
</protein>
<organism evidence="3 4">
    <name type="scientific">Tumebacillus lacus</name>
    <dbReference type="NCBI Taxonomy" id="2995335"/>
    <lineage>
        <taxon>Bacteria</taxon>
        <taxon>Bacillati</taxon>
        <taxon>Bacillota</taxon>
        <taxon>Bacilli</taxon>
        <taxon>Bacillales</taxon>
        <taxon>Alicyclobacillaceae</taxon>
        <taxon>Tumebacillus</taxon>
    </lineage>
</organism>
<dbReference type="InterPro" id="IPR007527">
    <property type="entry name" value="Znf_SWIM"/>
</dbReference>
<keyword evidence="1" id="KW-0862">Zinc</keyword>
<gene>
    <name evidence="3" type="ORF">OS242_17995</name>
</gene>
<evidence type="ECO:0000256" key="1">
    <source>
        <dbReference type="PROSITE-ProRule" id="PRU00325"/>
    </source>
</evidence>
<dbReference type="RefSeq" id="WP_267153088.1">
    <property type="nucleotide sequence ID" value="NZ_JAPMLT010000013.1"/>
</dbReference>
<comment type="caution">
    <text evidence="3">The sequence shown here is derived from an EMBL/GenBank/DDBJ whole genome shotgun (WGS) entry which is preliminary data.</text>
</comment>
<sequence>MLPIEETDLQRIRSYFSEAILNRGWGYYRGRAVSRLQMEGHCARALVAGTKSYRVQLDFHNFSASACTCPYDDYCKHMAAVLYELSAQTKPEVLTLLAPHHQLALGLKRDTQPSAPLRVMNPPRETESVEEWHEKIDRILDEGKGRSGWVSSEVFLRKGETQLLPYAEEWAPDIRALYVLNVGMHLLEVLEERHRQPSYQYYESPGYVRSVTVRWIGNLYDQVAKLLMERHSRGYRECLEDTIRVLSRAAFPQLESVADWAQFYRMFWTTVPVDEKMIEQEVLRLRAEQERSAHTFGQQKLLLQALIHLLILTDQDEAAMNVADRERPLLVMDEVFEYLRSFVVYQKWSRLYKWLNWLRLTSRNFQPALVYQYVNCWSALKREGYVEDKEWEHILADLLPVSLNEYLQLLLEQERYREWVDLHLWYESDPLELAKEELRLVADEDLPSLLPLYHRATERWIREKNRDAYKRAVKILKKLKSHYRKLKQLPRWEQYIEGISKKYKRLSAFREELMKGKLLP</sequence>
<proteinExistence type="predicted"/>
<name>A0ABT3X8A9_9BACL</name>
<dbReference type="Pfam" id="PF04434">
    <property type="entry name" value="SWIM"/>
    <property type="match status" value="1"/>
</dbReference>
<feature type="domain" description="SWIM-type" evidence="2">
    <location>
        <begin position="53"/>
        <end position="86"/>
    </location>
</feature>
<evidence type="ECO:0000313" key="4">
    <source>
        <dbReference type="Proteomes" id="UP001208017"/>
    </source>
</evidence>
<keyword evidence="4" id="KW-1185">Reference proteome</keyword>
<dbReference type="PROSITE" id="PS50966">
    <property type="entry name" value="ZF_SWIM"/>
    <property type="match status" value="1"/>
</dbReference>
<evidence type="ECO:0000313" key="3">
    <source>
        <dbReference type="EMBL" id="MCX7571840.1"/>
    </source>
</evidence>
<dbReference type="Proteomes" id="UP001208017">
    <property type="component" value="Unassembled WGS sequence"/>
</dbReference>
<dbReference type="EMBL" id="JAPMLT010000013">
    <property type="protein sequence ID" value="MCX7571840.1"/>
    <property type="molecule type" value="Genomic_DNA"/>
</dbReference>
<keyword evidence="1" id="KW-0479">Metal-binding</keyword>
<reference evidence="3 4" key="1">
    <citation type="submission" date="2022-11" db="EMBL/GenBank/DDBJ databases">
        <title>Study of microbial diversity in lake waters.</title>
        <authorList>
            <person name="Zhang J."/>
        </authorList>
    </citation>
    <scope>NUCLEOTIDE SEQUENCE [LARGE SCALE GENOMIC DNA]</scope>
    <source>
        <strain evidence="3 4">DT12</strain>
    </source>
</reference>
<accession>A0ABT3X8A9</accession>